<feature type="chain" id="PRO_5007100223" evidence="1">
    <location>
        <begin position="22"/>
        <end position="58"/>
    </location>
</feature>
<name>A0A101M1S7_PICGL</name>
<dbReference type="EMBL" id="LKAM01000003">
    <property type="protein sequence ID" value="KUM49337.1"/>
    <property type="molecule type" value="Genomic_DNA"/>
</dbReference>
<evidence type="ECO:0000313" key="2">
    <source>
        <dbReference type="EMBL" id="KUM49337.1"/>
    </source>
</evidence>
<accession>A0A101M1S7</accession>
<evidence type="ECO:0000256" key="1">
    <source>
        <dbReference type="SAM" id="SignalP"/>
    </source>
</evidence>
<proteinExistence type="predicted"/>
<sequence>MSFSFMELSCLQLRLYNFVCATWPWYFHCNARCTRNTKEDFVICSLYDASIGMVNEIC</sequence>
<reference evidence="2" key="1">
    <citation type="journal article" date="2015" name="Genome Biol. Evol.">
        <title>Organellar Genomes of White Spruce (Picea glauca): Assembly and Annotation.</title>
        <authorList>
            <person name="Jackman S.D."/>
            <person name="Warren R.L."/>
            <person name="Gibb E.A."/>
            <person name="Vandervalk B.P."/>
            <person name="Mohamadi H."/>
            <person name="Chu J."/>
            <person name="Raymond A."/>
            <person name="Pleasance S."/>
            <person name="Coope R."/>
            <person name="Wildung M.R."/>
            <person name="Ritland C.E."/>
            <person name="Bousquet J."/>
            <person name="Jones S.J."/>
            <person name="Bohlmann J."/>
            <person name="Birol I."/>
        </authorList>
    </citation>
    <scope>NUCLEOTIDE SEQUENCE [LARGE SCALE GENOMIC DNA]</scope>
    <source>
        <tissue evidence="2">Flushing bud</tissue>
    </source>
</reference>
<protein>
    <submittedName>
        <fullName evidence="2">Uncharacterized protein</fullName>
    </submittedName>
</protein>
<organism evidence="2">
    <name type="scientific">Picea glauca</name>
    <name type="common">White spruce</name>
    <name type="synonym">Pinus glauca</name>
    <dbReference type="NCBI Taxonomy" id="3330"/>
    <lineage>
        <taxon>Eukaryota</taxon>
        <taxon>Viridiplantae</taxon>
        <taxon>Streptophyta</taxon>
        <taxon>Embryophyta</taxon>
        <taxon>Tracheophyta</taxon>
        <taxon>Spermatophyta</taxon>
        <taxon>Pinopsida</taxon>
        <taxon>Pinidae</taxon>
        <taxon>Conifers I</taxon>
        <taxon>Pinales</taxon>
        <taxon>Pinaceae</taxon>
        <taxon>Picea</taxon>
    </lineage>
</organism>
<keyword evidence="2" id="KW-0496">Mitochondrion</keyword>
<keyword evidence="1" id="KW-0732">Signal</keyword>
<comment type="caution">
    <text evidence="2">The sequence shown here is derived from an EMBL/GenBank/DDBJ whole genome shotgun (WGS) entry which is preliminary data.</text>
</comment>
<dbReference type="AlphaFoldDB" id="A0A101M1S7"/>
<geneLocation type="mitochondrion" evidence="2"/>
<feature type="signal peptide" evidence="1">
    <location>
        <begin position="1"/>
        <end position="21"/>
    </location>
</feature>
<gene>
    <name evidence="2" type="ORF">ABT39_MTgene3886</name>
</gene>